<evidence type="ECO:0000259" key="18">
    <source>
        <dbReference type="Pfam" id="PF00361"/>
    </source>
</evidence>
<evidence type="ECO:0000256" key="2">
    <source>
        <dbReference type="ARBA" id="ARBA00004225"/>
    </source>
</evidence>
<keyword evidence="13 17" id="KW-0830">Ubiquinone</keyword>
<dbReference type="PANTHER" id="PTHR43507:SF20">
    <property type="entry name" value="NADH-UBIQUINONE OXIDOREDUCTASE CHAIN 4"/>
    <property type="match status" value="1"/>
</dbReference>
<feature type="domain" description="NADH:ubiquinone oxidoreductase chain 4 N-terminal" evidence="19">
    <location>
        <begin position="1"/>
        <end position="105"/>
    </location>
</feature>
<feature type="transmembrane region" description="Helical" evidence="17">
    <location>
        <begin position="250"/>
        <end position="267"/>
    </location>
</feature>
<evidence type="ECO:0000256" key="1">
    <source>
        <dbReference type="ARBA" id="ARBA00003257"/>
    </source>
</evidence>
<evidence type="ECO:0000256" key="8">
    <source>
        <dbReference type="ARBA" id="ARBA00022692"/>
    </source>
</evidence>
<comment type="similarity">
    <text evidence="3 17">Belongs to the complex I subunit 4 family.</text>
</comment>
<dbReference type="PRINTS" id="PR01437">
    <property type="entry name" value="NUOXDRDTASE4"/>
</dbReference>
<dbReference type="GO" id="GO:0008137">
    <property type="term" value="F:NADH dehydrogenase (ubiquinone) activity"/>
    <property type="evidence" value="ECO:0007669"/>
    <property type="project" value="UniProtKB-UniRule"/>
</dbReference>
<keyword evidence="11 17" id="KW-1133">Transmembrane helix</keyword>
<evidence type="ECO:0000259" key="19">
    <source>
        <dbReference type="Pfam" id="PF01059"/>
    </source>
</evidence>
<comment type="subcellular location">
    <subcellularLocation>
        <location evidence="2 17">Mitochondrion membrane</location>
        <topology evidence="2 17">Multi-pass membrane protein</topology>
    </subcellularLocation>
</comment>
<keyword evidence="8 17" id="KW-0812">Transmembrane</keyword>
<feature type="transmembrane region" description="Helical" evidence="17">
    <location>
        <begin position="115"/>
        <end position="134"/>
    </location>
</feature>
<feature type="transmembrane region" description="Helical" evidence="17">
    <location>
        <begin position="218"/>
        <end position="238"/>
    </location>
</feature>
<dbReference type="GO" id="GO:0042773">
    <property type="term" value="P:ATP synthesis coupled electron transport"/>
    <property type="evidence" value="ECO:0007669"/>
    <property type="project" value="InterPro"/>
</dbReference>
<sequence length="447" mass="52044">MVKIYISLMILIIILLNSFEKWIYFSNMMILVFIWMMMFYSNMKLYSSIYMFDMMLDNISYPLILLTCWTCYLMILTSTKIFLSKMNSNLFLLMIMFLLIILIYTFMSLNLMKFYIAFETSLIPTILLIMGWGYQPERLQASIYLLFYTLFASLPLLLGILILNLKMSISLNIMNLMYMSFNKYLWIICTMAFMVKLPMYLTHLWLPKAHVEAPVSGSMILAGILLKLGGYGIIRLFFIFKWIGYKMNEIFISISLIGAIMTSLICLRQTDLKILIAYSSISHMGLMISAVYTNTSWGFNTSLAMMIAHGLCSSGLFCLANMNYERSYSRSIIINKGMLNLFPTLSLMWFLLITTNMASPPSLNLLSEIGIINSLLSWNLHTMIMILLISFISAMYSLYLYSSMQHSKINLQINFFSNIFEREYLISLLHWFPLNFIILKPEVVFYI</sequence>
<dbReference type="InterPro" id="IPR000260">
    <property type="entry name" value="NADH4_N"/>
</dbReference>
<evidence type="ECO:0000256" key="6">
    <source>
        <dbReference type="ARBA" id="ARBA00022448"/>
    </source>
</evidence>
<feature type="transmembrane region" description="Helical" evidence="17">
    <location>
        <begin position="378"/>
        <end position="401"/>
    </location>
</feature>
<feature type="transmembrane region" description="Helical" evidence="17">
    <location>
        <begin position="141"/>
        <end position="164"/>
    </location>
</feature>
<feature type="domain" description="NADH:quinone oxidoreductase/Mrp antiporter transmembrane" evidence="18">
    <location>
        <begin position="108"/>
        <end position="392"/>
    </location>
</feature>
<feature type="transmembrane region" description="Helical" evidence="17">
    <location>
        <begin position="90"/>
        <end position="109"/>
    </location>
</feature>
<keyword evidence="12 17" id="KW-0520">NAD</keyword>
<reference evidence="20" key="1">
    <citation type="journal article" date="2011" name="Mol. Biol. Evol.">
        <title>Extensive and Evolutionarily Persistent Mitochondrial tRNA Editing in Velvet Worms (Phylum Onychophora).</title>
        <authorList>
            <person name="Segovia R."/>
            <person name="Pett W."/>
            <person name="Trewick S."/>
            <person name="Lavrov D.V."/>
        </authorList>
    </citation>
    <scope>NUCLEOTIDE SEQUENCE</scope>
</reference>
<evidence type="ECO:0000256" key="7">
    <source>
        <dbReference type="ARBA" id="ARBA00022660"/>
    </source>
</evidence>
<feature type="transmembrane region" description="Helical" evidence="17">
    <location>
        <begin position="184"/>
        <end position="206"/>
    </location>
</feature>
<proteinExistence type="inferred from homology"/>
<comment type="function">
    <text evidence="17">Core subunit of the mitochondrial membrane respiratory chain NADH dehydrogenase (Complex I) which catalyzes electron transfer from NADH through the respiratory chain, using ubiquinone as an electron acceptor. Essential for the catalytic activity and assembly of complex I.</text>
</comment>
<evidence type="ECO:0000256" key="15">
    <source>
        <dbReference type="ARBA" id="ARBA00023136"/>
    </source>
</evidence>
<organism evidence="20">
    <name type="scientific">Peripatoides sympatrica</name>
    <dbReference type="NCBI Taxonomy" id="123609"/>
    <lineage>
        <taxon>Eukaryota</taxon>
        <taxon>Metazoa</taxon>
        <taxon>Ecdysozoa</taxon>
        <taxon>Onychophora</taxon>
        <taxon>Udeonychophora</taxon>
        <taxon>Euonychophora</taxon>
        <taxon>Peripatopsidae</taxon>
        <taxon>Peripatoides</taxon>
    </lineage>
</organism>
<feature type="transmembrane region" description="Helical" evidence="17">
    <location>
        <begin position="21"/>
        <end position="41"/>
    </location>
</feature>
<name>G1CDT6_9BILA</name>
<evidence type="ECO:0000256" key="16">
    <source>
        <dbReference type="ARBA" id="ARBA00049551"/>
    </source>
</evidence>
<dbReference type="PANTHER" id="PTHR43507">
    <property type="entry name" value="NADH-UBIQUINONE OXIDOREDUCTASE CHAIN 4"/>
    <property type="match status" value="1"/>
</dbReference>
<dbReference type="InterPro" id="IPR001750">
    <property type="entry name" value="ND/Mrp_TM"/>
</dbReference>
<dbReference type="Pfam" id="PF01059">
    <property type="entry name" value="Oxidored_q5_N"/>
    <property type="match status" value="1"/>
</dbReference>
<feature type="transmembrane region" description="Helical" evidence="17">
    <location>
        <begin position="274"/>
        <end position="293"/>
    </location>
</feature>
<feature type="transmembrane region" description="Helical" evidence="17">
    <location>
        <begin position="299"/>
        <end position="319"/>
    </location>
</feature>
<dbReference type="GO" id="GO:0048039">
    <property type="term" value="F:ubiquinone binding"/>
    <property type="evidence" value="ECO:0007669"/>
    <property type="project" value="TreeGrafter"/>
</dbReference>
<comment type="function">
    <text evidence="1">Core subunit of the mitochondrial membrane respiratory chain NADH dehydrogenase (Complex I) that is believed to belong to the minimal assembly required for catalysis. Complex I functions in the transfer of electrons from NADH to the respiratory chain. The immediate electron acceptor for the enzyme is believed to be ubiquinone.</text>
</comment>
<evidence type="ECO:0000256" key="5">
    <source>
        <dbReference type="ARBA" id="ARBA00021006"/>
    </source>
</evidence>
<evidence type="ECO:0000313" key="20">
    <source>
        <dbReference type="EMBL" id="AEK48368.1"/>
    </source>
</evidence>
<evidence type="ECO:0000256" key="3">
    <source>
        <dbReference type="ARBA" id="ARBA00009025"/>
    </source>
</evidence>
<evidence type="ECO:0000256" key="10">
    <source>
        <dbReference type="ARBA" id="ARBA00022982"/>
    </source>
</evidence>
<feature type="transmembrane region" description="Helical" evidence="17">
    <location>
        <begin position="339"/>
        <end position="358"/>
    </location>
</feature>
<protein>
    <recommendedName>
        <fullName evidence="5 17">NADH-ubiquinone oxidoreductase chain 4</fullName>
        <ecNumber evidence="4 17">7.1.1.2</ecNumber>
    </recommendedName>
</protein>
<dbReference type="AlphaFoldDB" id="G1CDT6"/>
<dbReference type="EMBL" id="JF800075">
    <property type="protein sequence ID" value="AEK48368.1"/>
    <property type="molecule type" value="Genomic_DNA"/>
</dbReference>
<gene>
    <name evidence="20" type="primary">nad4</name>
</gene>
<keyword evidence="20" id="KW-0560">Oxidoreductase</keyword>
<evidence type="ECO:0000256" key="4">
    <source>
        <dbReference type="ARBA" id="ARBA00012944"/>
    </source>
</evidence>
<keyword evidence="7 17" id="KW-0679">Respiratory chain</keyword>
<dbReference type="GO" id="GO:0031966">
    <property type="term" value="C:mitochondrial membrane"/>
    <property type="evidence" value="ECO:0007669"/>
    <property type="project" value="UniProtKB-SubCell"/>
</dbReference>
<evidence type="ECO:0000256" key="13">
    <source>
        <dbReference type="ARBA" id="ARBA00023075"/>
    </source>
</evidence>
<keyword evidence="6 17" id="KW-0813">Transport</keyword>
<evidence type="ECO:0000256" key="14">
    <source>
        <dbReference type="ARBA" id="ARBA00023128"/>
    </source>
</evidence>
<feature type="transmembrane region" description="Helical" evidence="17">
    <location>
        <begin position="61"/>
        <end position="83"/>
    </location>
</feature>
<keyword evidence="15 17" id="KW-0472">Membrane</keyword>
<dbReference type="Pfam" id="PF00361">
    <property type="entry name" value="Proton_antipo_M"/>
    <property type="match status" value="1"/>
</dbReference>
<evidence type="ECO:0000256" key="11">
    <source>
        <dbReference type="ARBA" id="ARBA00022989"/>
    </source>
</evidence>
<keyword evidence="10 17" id="KW-0249">Electron transport</keyword>
<evidence type="ECO:0000256" key="17">
    <source>
        <dbReference type="RuleBase" id="RU003297"/>
    </source>
</evidence>
<dbReference type="GO" id="GO:0015990">
    <property type="term" value="P:electron transport coupled proton transport"/>
    <property type="evidence" value="ECO:0007669"/>
    <property type="project" value="TreeGrafter"/>
</dbReference>
<dbReference type="EC" id="7.1.1.2" evidence="4 17"/>
<dbReference type="GO" id="GO:0003954">
    <property type="term" value="F:NADH dehydrogenase activity"/>
    <property type="evidence" value="ECO:0007669"/>
    <property type="project" value="TreeGrafter"/>
</dbReference>
<geneLocation type="mitochondrion" evidence="20"/>
<evidence type="ECO:0000256" key="9">
    <source>
        <dbReference type="ARBA" id="ARBA00022967"/>
    </source>
</evidence>
<accession>G1CDT6</accession>
<comment type="catalytic activity">
    <reaction evidence="16 17">
        <text>a ubiquinone + NADH + 5 H(+)(in) = a ubiquinol + NAD(+) + 4 H(+)(out)</text>
        <dbReference type="Rhea" id="RHEA:29091"/>
        <dbReference type="Rhea" id="RHEA-COMP:9565"/>
        <dbReference type="Rhea" id="RHEA-COMP:9566"/>
        <dbReference type="ChEBI" id="CHEBI:15378"/>
        <dbReference type="ChEBI" id="CHEBI:16389"/>
        <dbReference type="ChEBI" id="CHEBI:17976"/>
        <dbReference type="ChEBI" id="CHEBI:57540"/>
        <dbReference type="ChEBI" id="CHEBI:57945"/>
        <dbReference type="EC" id="7.1.1.2"/>
    </reaction>
</comment>
<keyword evidence="14 17" id="KW-0496">Mitochondrion</keyword>
<keyword evidence="9" id="KW-1278">Translocase</keyword>
<evidence type="ECO:0000256" key="12">
    <source>
        <dbReference type="ARBA" id="ARBA00023027"/>
    </source>
</evidence>
<dbReference type="InterPro" id="IPR003918">
    <property type="entry name" value="NADH_UbQ_OxRdtase"/>
</dbReference>